<reference evidence="8 9" key="1">
    <citation type="submission" date="2024-03" db="EMBL/GenBank/DDBJ databases">
        <title>Community enrichment and isolation of bacterial strains for fucoidan degradation.</title>
        <authorList>
            <person name="Sichert A."/>
        </authorList>
    </citation>
    <scope>NUCLEOTIDE SEQUENCE [LARGE SCALE GENOMIC DNA]</scope>
    <source>
        <strain evidence="8 9">AS62</strain>
    </source>
</reference>
<comment type="caution">
    <text evidence="8">The sequence shown here is derived from an EMBL/GenBank/DDBJ whole genome shotgun (WGS) entry which is preliminary data.</text>
</comment>
<dbReference type="Pfam" id="PF09335">
    <property type="entry name" value="VTT_dom"/>
    <property type="match status" value="1"/>
</dbReference>
<protein>
    <submittedName>
        <fullName evidence="8">VTT domain-containing protein</fullName>
    </submittedName>
</protein>
<dbReference type="RefSeq" id="WP_018687727.1">
    <property type="nucleotide sequence ID" value="NZ_JBBMQO010000002.1"/>
</dbReference>
<gene>
    <name evidence="8" type="ORF">WNY59_04095</name>
</gene>
<keyword evidence="4 6" id="KW-1133">Transmembrane helix</keyword>
<evidence type="ECO:0000256" key="4">
    <source>
        <dbReference type="ARBA" id="ARBA00022989"/>
    </source>
</evidence>
<evidence type="ECO:0000256" key="1">
    <source>
        <dbReference type="ARBA" id="ARBA00004651"/>
    </source>
</evidence>
<dbReference type="InterPro" id="IPR051311">
    <property type="entry name" value="DedA_domain"/>
</dbReference>
<feature type="transmembrane region" description="Helical" evidence="6">
    <location>
        <begin position="35"/>
        <end position="56"/>
    </location>
</feature>
<evidence type="ECO:0000256" key="2">
    <source>
        <dbReference type="ARBA" id="ARBA00022475"/>
    </source>
</evidence>
<dbReference type="Proteomes" id="UP001477870">
    <property type="component" value="Unassembled WGS sequence"/>
</dbReference>
<evidence type="ECO:0000313" key="8">
    <source>
        <dbReference type="EMBL" id="MEM5500766.1"/>
    </source>
</evidence>
<feature type="transmembrane region" description="Helical" evidence="6">
    <location>
        <begin position="68"/>
        <end position="86"/>
    </location>
</feature>
<evidence type="ECO:0000256" key="3">
    <source>
        <dbReference type="ARBA" id="ARBA00022692"/>
    </source>
</evidence>
<proteinExistence type="predicted"/>
<feature type="transmembrane region" description="Helical" evidence="6">
    <location>
        <begin position="168"/>
        <end position="187"/>
    </location>
</feature>
<evidence type="ECO:0000256" key="5">
    <source>
        <dbReference type="ARBA" id="ARBA00023136"/>
    </source>
</evidence>
<feature type="domain" description="VTT" evidence="7">
    <location>
        <begin position="31"/>
        <end position="156"/>
    </location>
</feature>
<dbReference type="PANTHER" id="PTHR42709">
    <property type="entry name" value="ALKALINE PHOSPHATASE LIKE PROTEIN"/>
    <property type="match status" value="1"/>
</dbReference>
<feature type="transmembrane region" description="Helical" evidence="6">
    <location>
        <begin position="145"/>
        <end position="162"/>
    </location>
</feature>
<comment type="subcellular location">
    <subcellularLocation>
        <location evidence="1">Cell membrane</location>
        <topology evidence="1">Multi-pass membrane protein</topology>
    </subcellularLocation>
</comment>
<name>A0ABU9T4Y7_9HYPH</name>
<keyword evidence="3 6" id="KW-0812">Transmembrane</keyword>
<sequence length="202" mass="21809">MIDTVLTWFALYGVQTLFVALFAGQTGIIPVPTTIILLTVGTMLVDKTVAPINVFLSCLSGAILGDQFGYAIGRAGGPAFAAYLADSRWGKMFKRAEMYSLKWGAIGVFFSRWLVSPVGPYLNYLVGMTGLPWLRFTIMSACGEAVWIAGFLAIGYGFSASITSIDSLVANVSFFIGGLVATLFFWSRVKRSLAKSKAGKRL</sequence>
<keyword evidence="2" id="KW-1003">Cell membrane</keyword>
<organism evidence="8 9">
    <name type="scientific">Ahrensia kielensis</name>
    <dbReference type="NCBI Taxonomy" id="76980"/>
    <lineage>
        <taxon>Bacteria</taxon>
        <taxon>Pseudomonadati</taxon>
        <taxon>Pseudomonadota</taxon>
        <taxon>Alphaproteobacteria</taxon>
        <taxon>Hyphomicrobiales</taxon>
        <taxon>Ahrensiaceae</taxon>
        <taxon>Ahrensia</taxon>
    </lineage>
</organism>
<evidence type="ECO:0000313" key="9">
    <source>
        <dbReference type="Proteomes" id="UP001477870"/>
    </source>
</evidence>
<dbReference type="EMBL" id="JBBMQO010000002">
    <property type="protein sequence ID" value="MEM5500766.1"/>
    <property type="molecule type" value="Genomic_DNA"/>
</dbReference>
<dbReference type="InterPro" id="IPR032816">
    <property type="entry name" value="VTT_dom"/>
</dbReference>
<feature type="transmembrane region" description="Helical" evidence="6">
    <location>
        <begin position="6"/>
        <end position="23"/>
    </location>
</feature>
<keyword evidence="9" id="KW-1185">Reference proteome</keyword>
<keyword evidence="5 6" id="KW-0472">Membrane</keyword>
<evidence type="ECO:0000256" key="6">
    <source>
        <dbReference type="SAM" id="Phobius"/>
    </source>
</evidence>
<accession>A0ABU9T4Y7</accession>
<dbReference type="PANTHER" id="PTHR42709:SF6">
    <property type="entry name" value="UNDECAPRENYL PHOSPHATE TRANSPORTER A"/>
    <property type="match status" value="1"/>
</dbReference>
<evidence type="ECO:0000259" key="7">
    <source>
        <dbReference type="Pfam" id="PF09335"/>
    </source>
</evidence>